<keyword evidence="1" id="KW-0472">Membrane</keyword>
<name>A0ABW5ACK9_9BRAD</name>
<comment type="caution">
    <text evidence="2">The sequence shown here is derived from an EMBL/GenBank/DDBJ whole genome shotgun (WGS) entry which is preliminary data.</text>
</comment>
<evidence type="ECO:0000313" key="2">
    <source>
        <dbReference type="EMBL" id="MFD2180584.1"/>
    </source>
</evidence>
<proteinExistence type="predicted"/>
<dbReference type="PANTHER" id="PTHR31881">
    <property type="match status" value="1"/>
</dbReference>
<keyword evidence="3" id="KW-1185">Reference proteome</keyword>
<reference evidence="3" key="1">
    <citation type="journal article" date="2019" name="Int. J. Syst. Evol. Microbiol.">
        <title>The Global Catalogue of Microorganisms (GCM) 10K type strain sequencing project: providing services to taxonomists for standard genome sequencing and annotation.</title>
        <authorList>
            <consortium name="The Broad Institute Genomics Platform"/>
            <consortium name="The Broad Institute Genome Sequencing Center for Infectious Disease"/>
            <person name="Wu L."/>
            <person name="Ma J."/>
        </authorList>
    </citation>
    <scope>NUCLEOTIDE SEQUENCE [LARGE SCALE GENOMIC DNA]</scope>
    <source>
        <strain evidence="3">CGMCC 1.6774</strain>
    </source>
</reference>
<feature type="transmembrane region" description="Helical" evidence="1">
    <location>
        <begin position="74"/>
        <end position="95"/>
    </location>
</feature>
<dbReference type="PANTHER" id="PTHR31881:SF6">
    <property type="entry name" value="OS09G0494600 PROTEIN"/>
    <property type="match status" value="1"/>
</dbReference>
<organism evidence="2 3">
    <name type="scientific">Rhodoplanes azumiensis</name>
    <dbReference type="NCBI Taxonomy" id="1897628"/>
    <lineage>
        <taxon>Bacteria</taxon>
        <taxon>Pseudomonadati</taxon>
        <taxon>Pseudomonadota</taxon>
        <taxon>Alphaproteobacteria</taxon>
        <taxon>Hyphomicrobiales</taxon>
        <taxon>Nitrobacteraceae</taxon>
        <taxon>Rhodoplanes</taxon>
    </lineage>
</organism>
<feature type="transmembrane region" description="Helical" evidence="1">
    <location>
        <begin position="187"/>
        <end position="215"/>
    </location>
</feature>
<dbReference type="Pfam" id="PF04654">
    <property type="entry name" value="DUF599"/>
    <property type="match status" value="1"/>
</dbReference>
<evidence type="ECO:0000256" key="1">
    <source>
        <dbReference type="SAM" id="Phobius"/>
    </source>
</evidence>
<feature type="transmembrane region" description="Helical" evidence="1">
    <location>
        <begin position="115"/>
        <end position="132"/>
    </location>
</feature>
<dbReference type="InterPro" id="IPR006747">
    <property type="entry name" value="DUF599"/>
</dbReference>
<evidence type="ECO:0000313" key="3">
    <source>
        <dbReference type="Proteomes" id="UP001597314"/>
    </source>
</evidence>
<keyword evidence="1" id="KW-1133">Transmembrane helix</keyword>
<keyword evidence="1" id="KW-0812">Transmembrane</keyword>
<dbReference type="RefSeq" id="WP_378475801.1">
    <property type="nucleotide sequence ID" value="NZ_JBHUIW010000001.1"/>
</dbReference>
<dbReference type="EMBL" id="JBHUIW010000001">
    <property type="protein sequence ID" value="MFD2180584.1"/>
    <property type="molecule type" value="Genomic_DNA"/>
</dbReference>
<gene>
    <name evidence="2" type="ORF">ACFSOX_00325</name>
</gene>
<feature type="transmembrane region" description="Helical" evidence="1">
    <location>
        <begin position="12"/>
        <end position="32"/>
    </location>
</feature>
<accession>A0ABW5ACK9</accession>
<dbReference type="Proteomes" id="UP001597314">
    <property type="component" value="Unassembled WGS sequence"/>
</dbReference>
<protein>
    <submittedName>
        <fullName evidence="2">DUF599 domain-containing protein</fullName>
    </submittedName>
</protein>
<sequence length="234" mass="26395">MAMLGWFDPLDLVAISVFVLAWTSYAVAMEWTRLGRGALNARMDEERAVWMRRMLRRESRIVDTQIMAALQNGAAFFASTSLLAIGGALTVVRSTDQVASILSTLPVSMPSARELWEVKSVGLTVIFVYTFYKFAWSYRLFNYVAIMLGATPPAAEQGSEEAERHVRRTTRLFRSAAMHFNRGQRALFFALAYLGWFIGPWVLIASTAAVVFVVWHRQFASDSLRALRDDQPPD</sequence>